<sequence>MVSKKKKGRSKAKKAARKVEEEKEKEVAEQQGAQDEATLLEDAIKLAAAEKEALKSEAGDKEGTVAKDAAKQIIAKMCGHGYVASEEGHIIEDFLQTFMSGFKNLAAVSIADAFYEATTTTQDKYPGVWSDISKLKLVVSLFLFNATQHVLEGDIQHGRGFASFACYMEEIILRLQTNAKATFSWKTIELSRADERTLVNI</sequence>
<gene>
    <name evidence="2" type="ORF">QTG54_009218</name>
</gene>
<feature type="compositionally biased region" description="Basic and acidic residues" evidence="1">
    <location>
        <begin position="17"/>
        <end position="28"/>
    </location>
</feature>
<proteinExistence type="predicted"/>
<evidence type="ECO:0000313" key="2">
    <source>
        <dbReference type="EMBL" id="KAK1740268.1"/>
    </source>
</evidence>
<reference evidence="2" key="1">
    <citation type="submission" date="2023-06" db="EMBL/GenBank/DDBJ databases">
        <title>Survivors Of The Sea: Transcriptome response of Skeletonema marinoi to long-term dormancy.</title>
        <authorList>
            <person name="Pinder M.I.M."/>
            <person name="Kourtchenko O."/>
            <person name="Robertson E.K."/>
            <person name="Larsson T."/>
            <person name="Maumus F."/>
            <person name="Osuna-Cruz C.M."/>
            <person name="Vancaester E."/>
            <person name="Stenow R."/>
            <person name="Vandepoele K."/>
            <person name="Ploug H."/>
            <person name="Bruchert V."/>
            <person name="Godhe A."/>
            <person name="Topel M."/>
        </authorList>
    </citation>
    <scope>NUCLEOTIDE SEQUENCE</scope>
    <source>
        <strain evidence="2">R05AC</strain>
    </source>
</reference>
<name>A0AAD8Y6U8_9STRA</name>
<dbReference type="AlphaFoldDB" id="A0AAD8Y6U8"/>
<comment type="caution">
    <text evidence="2">The sequence shown here is derived from an EMBL/GenBank/DDBJ whole genome shotgun (WGS) entry which is preliminary data.</text>
</comment>
<organism evidence="2 3">
    <name type="scientific">Skeletonema marinoi</name>
    <dbReference type="NCBI Taxonomy" id="267567"/>
    <lineage>
        <taxon>Eukaryota</taxon>
        <taxon>Sar</taxon>
        <taxon>Stramenopiles</taxon>
        <taxon>Ochrophyta</taxon>
        <taxon>Bacillariophyta</taxon>
        <taxon>Coscinodiscophyceae</taxon>
        <taxon>Thalassiosirophycidae</taxon>
        <taxon>Thalassiosirales</taxon>
        <taxon>Skeletonemataceae</taxon>
        <taxon>Skeletonema</taxon>
        <taxon>Skeletonema marinoi-dohrnii complex</taxon>
    </lineage>
</organism>
<accession>A0AAD8Y6U8</accession>
<feature type="region of interest" description="Disordered" evidence="1">
    <location>
        <begin position="1"/>
        <end position="35"/>
    </location>
</feature>
<dbReference type="EMBL" id="JATAAI010000016">
    <property type="protein sequence ID" value="KAK1740268.1"/>
    <property type="molecule type" value="Genomic_DNA"/>
</dbReference>
<dbReference type="Proteomes" id="UP001224775">
    <property type="component" value="Unassembled WGS sequence"/>
</dbReference>
<feature type="compositionally biased region" description="Basic residues" evidence="1">
    <location>
        <begin position="1"/>
        <end position="16"/>
    </location>
</feature>
<evidence type="ECO:0000313" key="3">
    <source>
        <dbReference type="Proteomes" id="UP001224775"/>
    </source>
</evidence>
<evidence type="ECO:0000256" key="1">
    <source>
        <dbReference type="SAM" id="MobiDB-lite"/>
    </source>
</evidence>
<protein>
    <submittedName>
        <fullName evidence="2">Uncharacterized protein</fullName>
    </submittedName>
</protein>
<keyword evidence="3" id="KW-1185">Reference proteome</keyword>